<dbReference type="Gene3D" id="1.10.260.40">
    <property type="entry name" value="lambda repressor-like DNA-binding domains"/>
    <property type="match status" value="1"/>
</dbReference>
<evidence type="ECO:0000256" key="2">
    <source>
        <dbReference type="SAM" id="Phobius"/>
    </source>
</evidence>
<keyword evidence="2" id="KW-1133">Transmembrane helix</keyword>
<accession>A0ABZ2SYE2</accession>
<dbReference type="Proteomes" id="UP000664360">
    <property type="component" value="Chromosome"/>
</dbReference>
<dbReference type="PANTHER" id="PTHR46558">
    <property type="entry name" value="TRACRIPTIONAL REGULATORY PROTEIN-RELATED-RELATED"/>
    <property type="match status" value="1"/>
</dbReference>
<proteinExistence type="predicted"/>
<dbReference type="SUPFAM" id="SSF47413">
    <property type="entry name" value="lambda repressor-like DNA-binding domains"/>
    <property type="match status" value="1"/>
</dbReference>
<dbReference type="PANTHER" id="PTHR46558:SF15">
    <property type="entry name" value="HELIX-TURN-HELIX DOMAIN PROTEIN"/>
    <property type="match status" value="1"/>
</dbReference>
<reference evidence="4 5" key="1">
    <citation type="submission" date="2024-03" db="EMBL/GenBank/DDBJ databases">
        <title>The Genome Sequence of Enterococcus sp. DIV1094.</title>
        <authorList>
            <consortium name="The Broad Institute Genomics Platform"/>
            <consortium name="The Broad Institute Microbial Omics Core"/>
            <consortium name="The Broad Institute Genomic Center for Infectious Diseases"/>
            <person name="Earl A."/>
            <person name="Manson A."/>
            <person name="Gilmore M."/>
            <person name="Schwartman J."/>
            <person name="Shea T."/>
            <person name="Abouelleil A."/>
            <person name="Cao P."/>
            <person name="Chapman S."/>
            <person name="Cusick C."/>
            <person name="Young S."/>
            <person name="Neafsey D."/>
            <person name="Nusbaum C."/>
            <person name="Birren B."/>
        </authorList>
    </citation>
    <scope>NUCLEOTIDE SEQUENCE [LARGE SCALE GENOMIC DNA]</scope>
    <source>
        <strain evidence="4 5">DIV1094</strain>
    </source>
</reference>
<protein>
    <recommendedName>
        <fullName evidence="3">HTH cro/C1-type domain-containing protein</fullName>
    </recommendedName>
</protein>
<dbReference type="RefSeq" id="WP_206857528.1">
    <property type="nucleotide sequence ID" value="NZ_CP147250.1"/>
</dbReference>
<dbReference type="Pfam" id="PF01381">
    <property type="entry name" value="HTH_3"/>
    <property type="match status" value="1"/>
</dbReference>
<keyword evidence="5" id="KW-1185">Reference proteome</keyword>
<evidence type="ECO:0000259" key="3">
    <source>
        <dbReference type="PROSITE" id="PS50943"/>
    </source>
</evidence>
<organism evidence="4 5">
    <name type="scientific">Candidatus Enterococcus mangumiae</name>
    <dbReference type="NCBI Taxonomy" id="2230878"/>
    <lineage>
        <taxon>Bacteria</taxon>
        <taxon>Bacillati</taxon>
        <taxon>Bacillota</taxon>
        <taxon>Bacilli</taxon>
        <taxon>Lactobacillales</taxon>
        <taxon>Enterococcaceae</taxon>
        <taxon>Enterococcus</taxon>
    </lineage>
</organism>
<keyword evidence="2" id="KW-0812">Transmembrane</keyword>
<dbReference type="CDD" id="cd00093">
    <property type="entry name" value="HTH_XRE"/>
    <property type="match status" value="1"/>
</dbReference>
<keyword evidence="1" id="KW-0238">DNA-binding</keyword>
<keyword evidence="2" id="KW-0472">Membrane</keyword>
<feature type="domain" description="HTH cro/C1-type" evidence="3">
    <location>
        <begin position="7"/>
        <end position="61"/>
    </location>
</feature>
<feature type="transmembrane region" description="Helical" evidence="2">
    <location>
        <begin position="85"/>
        <end position="105"/>
    </location>
</feature>
<evidence type="ECO:0000313" key="5">
    <source>
        <dbReference type="Proteomes" id="UP000664360"/>
    </source>
</evidence>
<dbReference type="EMBL" id="CP147250">
    <property type="protein sequence ID" value="WYJ80759.1"/>
    <property type="molecule type" value="Genomic_DNA"/>
</dbReference>
<dbReference type="SMART" id="SM00530">
    <property type="entry name" value="HTH_XRE"/>
    <property type="match status" value="1"/>
</dbReference>
<gene>
    <name evidence="4" type="ORF">DOK79_002342</name>
</gene>
<name>A0ABZ2SYE2_9ENTE</name>
<evidence type="ECO:0000313" key="4">
    <source>
        <dbReference type="EMBL" id="WYJ80759.1"/>
    </source>
</evidence>
<sequence>MEFGKILKEKRKQLGITQEDLAKKLNVSRSAISNWEIGRNYPDIHTLVEISALLAVSLDELLENTDAIEEAVESELKQKRRLKKMVVGISTCFAIFLAMGILYFVTNQPKIEWAQAKTTTSGEVVLFNKKDIKEINLSDKKLSIVFDLPDENHYAGYYVDGSEQLGEVNLDIYKMQNSEISKHGVDHDGLVEIDLSNFTRVKKVNINHAQ</sequence>
<dbReference type="PROSITE" id="PS50943">
    <property type="entry name" value="HTH_CROC1"/>
    <property type="match status" value="1"/>
</dbReference>
<dbReference type="InterPro" id="IPR001387">
    <property type="entry name" value="Cro/C1-type_HTH"/>
</dbReference>
<dbReference type="InterPro" id="IPR010982">
    <property type="entry name" value="Lambda_DNA-bd_dom_sf"/>
</dbReference>
<evidence type="ECO:0000256" key="1">
    <source>
        <dbReference type="ARBA" id="ARBA00023125"/>
    </source>
</evidence>